<dbReference type="PANTHER" id="PTHR43353:SF5">
    <property type="entry name" value="SUCCINATE-SEMIALDEHYDE DEHYDROGENASE, MITOCHONDRIAL"/>
    <property type="match status" value="1"/>
</dbReference>
<dbReference type="GO" id="GO:0004777">
    <property type="term" value="F:succinate-semialdehyde dehydrogenase (NAD+) activity"/>
    <property type="evidence" value="ECO:0007669"/>
    <property type="project" value="TreeGrafter"/>
</dbReference>
<protein>
    <submittedName>
        <fullName evidence="6">Succinate-semialdehyde dehydrogenase</fullName>
    </submittedName>
</protein>
<dbReference type="NCBIfam" id="TIGR01780">
    <property type="entry name" value="SSADH"/>
    <property type="match status" value="1"/>
</dbReference>
<evidence type="ECO:0000256" key="2">
    <source>
        <dbReference type="ARBA" id="ARBA00023002"/>
    </source>
</evidence>
<evidence type="ECO:0000313" key="6">
    <source>
        <dbReference type="EMBL" id="EHM37520.1"/>
    </source>
</evidence>
<dbReference type="Proteomes" id="UP000005959">
    <property type="component" value="Unassembled WGS sequence"/>
</dbReference>
<dbReference type="PANTHER" id="PTHR43353">
    <property type="entry name" value="SUCCINATE-SEMIALDEHYDE DEHYDROGENASE, MITOCHONDRIAL"/>
    <property type="match status" value="1"/>
</dbReference>
<dbReference type="InterPro" id="IPR050740">
    <property type="entry name" value="Aldehyde_DH_Superfamily"/>
</dbReference>
<dbReference type="GO" id="GO:0009450">
    <property type="term" value="P:gamma-aminobutyric acid catabolic process"/>
    <property type="evidence" value="ECO:0007669"/>
    <property type="project" value="InterPro"/>
</dbReference>
<accession>G9YED3</accession>
<evidence type="ECO:0000313" key="7">
    <source>
        <dbReference type="Proteomes" id="UP000005959"/>
    </source>
</evidence>
<dbReference type="FunFam" id="3.40.605.10:FF:000005">
    <property type="entry name" value="Succinate-semialdehyde dehydrogenase I"/>
    <property type="match status" value="1"/>
</dbReference>
<evidence type="ECO:0000256" key="1">
    <source>
        <dbReference type="ARBA" id="ARBA00009986"/>
    </source>
</evidence>
<feature type="active site" evidence="3">
    <location>
        <position position="268"/>
    </location>
</feature>
<proteinExistence type="inferred from homology"/>
<dbReference type="InterPro" id="IPR016162">
    <property type="entry name" value="Ald_DH_N"/>
</dbReference>
<organism evidence="6 7">
    <name type="scientific">Hafnia alvei ATCC 51873</name>
    <dbReference type="NCBI Taxonomy" id="1002364"/>
    <lineage>
        <taxon>Bacteria</taxon>
        <taxon>Pseudomonadati</taxon>
        <taxon>Pseudomonadota</taxon>
        <taxon>Gammaproteobacteria</taxon>
        <taxon>Enterobacterales</taxon>
        <taxon>Hafniaceae</taxon>
        <taxon>Hafnia</taxon>
    </lineage>
</organism>
<dbReference type="SUPFAM" id="SSF53720">
    <property type="entry name" value="ALDH-like"/>
    <property type="match status" value="1"/>
</dbReference>
<dbReference type="InterPro" id="IPR015590">
    <property type="entry name" value="Aldehyde_DH_dom"/>
</dbReference>
<dbReference type="CDD" id="cd07103">
    <property type="entry name" value="ALDH_F5_SSADH_GabD"/>
    <property type="match status" value="1"/>
</dbReference>
<comment type="similarity">
    <text evidence="1 4">Belongs to the aldehyde dehydrogenase family.</text>
</comment>
<dbReference type="Gene3D" id="3.40.309.10">
    <property type="entry name" value="Aldehyde Dehydrogenase, Chain A, domain 2"/>
    <property type="match status" value="1"/>
</dbReference>
<dbReference type="RefSeq" id="WP_004097409.1">
    <property type="nucleotide sequence ID" value="NZ_JH417559.1"/>
</dbReference>
<dbReference type="PROSITE" id="PS00070">
    <property type="entry name" value="ALDEHYDE_DEHYDR_CYS"/>
    <property type="match status" value="1"/>
</dbReference>
<dbReference type="Pfam" id="PF00171">
    <property type="entry name" value="Aldedh"/>
    <property type="match status" value="1"/>
</dbReference>
<reference evidence="6 7" key="1">
    <citation type="submission" date="2011-08" db="EMBL/GenBank/DDBJ databases">
        <authorList>
            <person name="Weinstock G."/>
            <person name="Sodergren E."/>
            <person name="Clifton S."/>
            <person name="Fulton L."/>
            <person name="Fulton B."/>
            <person name="Courtney L."/>
            <person name="Fronick C."/>
            <person name="Harrison M."/>
            <person name="Strong C."/>
            <person name="Farmer C."/>
            <person name="Delahaunty K."/>
            <person name="Markovic C."/>
            <person name="Hall O."/>
            <person name="Minx P."/>
            <person name="Tomlinson C."/>
            <person name="Mitreva M."/>
            <person name="Hou S."/>
            <person name="Chen J."/>
            <person name="Wollam A."/>
            <person name="Pepin K.H."/>
            <person name="Johnson M."/>
            <person name="Bhonagiri V."/>
            <person name="Zhang X."/>
            <person name="Suruliraj S."/>
            <person name="Warren W."/>
            <person name="Chinwalla A."/>
            <person name="Mardis E.R."/>
            <person name="Wilson R.K."/>
        </authorList>
    </citation>
    <scope>NUCLEOTIDE SEQUENCE [LARGE SCALE GENOMIC DNA]</scope>
    <source>
        <strain evidence="6 7">ATCC 51873</strain>
    </source>
</reference>
<dbReference type="InterPro" id="IPR016161">
    <property type="entry name" value="Ald_DH/histidinol_DH"/>
</dbReference>
<feature type="domain" description="Aldehyde dehydrogenase" evidence="5">
    <location>
        <begin position="34"/>
        <end position="490"/>
    </location>
</feature>
<sequence length="496" mass="53489">MSTAVIPEAEVNPLHEKLKKNEFFKTGYFVAGQWQDASDTYEVTNPATGEVVAKVANAGQKETQAAIRAASEAFPAWRKTTAKQRSEILQNWYQLIVENKPFLAELMVAEQGKPLKEAMGEVDYAASFIQWFAEEAKRANGEIIPPVKPGSRIWATREPIGVVAAITPWNFPLAMLTRKLGPALAAGCTGLIKPANETPLCAFALLALAQKAGVPDGVLNAVSGDTLAISDAIMASKDVRKISFTGSTGVGKTLVRNAAETMKKVSMELGGNAPFIVFEDADLDAAIKGVMANKFRNAGQVCVCINRIYLHDSIYDTFVSRLADEIRKLKVGNGMDEGVSVGPLVSEKGVDKVEQHVKDALENGGKVVVGGQRHALGGNFFQPTLIAEANEDMLMASEETFGPVAACYRFKTEEEVIKRANDTPFGLAAYFYTQNLSRVFRVSELLESGMIGINECSVSTEVAPFGGVKESGLGREGSTLGLEEFMEVKTLHLGNL</sequence>
<name>G9YED3_HAFAL</name>
<dbReference type="Gene3D" id="3.40.605.10">
    <property type="entry name" value="Aldehyde Dehydrogenase, Chain A, domain 1"/>
    <property type="match status" value="1"/>
</dbReference>
<keyword evidence="2 4" id="KW-0560">Oxidoreductase</keyword>
<dbReference type="InterPro" id="IPR029510">
    <property type="entry name" value="Ald_DH_CS_GLU"/>
</dbReference>
<dbReference type="HOGENOM" id="CLU_005391_5_1_6"/>
<dbReference type="PATRIC" id="fig|1002364.3.peg.4480"/>
<dbReference type="EMBL" id="AGCI01000118">
    <property type="protein sequence ID" value="EHM37520.1"/>
    <property type="molecule type" value="Genomic_DNA"/>
</dbReference>
<evidence type="ECO:0000256" key="3">
    <source>
        <dbReference type="PROSITE-ProRule" id="PRU10007"/>
    </source>
</evidence>
<gene>
    <name evidence="6" type="ORF">HMPREF0454_04982</name>
</gene>
<evidence type="ECO:0000256" key="4">
    <source>
        <dbReference type="RuleBase" id="RU003345"/>
    </source>
</evidence>
<dbReference type="PROSITE" id="PS00687">
    <property type="entry name" value="ALDEHYDE_DEHYDR_GLU"/>
    <property type="match status" value="1"/>
</dbReference>
<evidence type="ECO:0000259" key="5">
    <source>
        <dbReference type="Pfam" id="PF00171"/>
    </source>
</evidence>
<dbReference type="AlphaFoldDB" id="G9YED3"/>
<dbReference type="InterPro" id="IPR016163">
    <property type="entry name" value="Ald_DH_C"/>
</dbReference>
<dbReference type="InterPro" id="IPR010102">
    <property type="entry name" value="Succ_semiAld_DH"/>
</dbReference>
<dbReference type="InterPro" id="IPR016160">
    <property type="entry name" value="Ald_DH_CS_CYS"/>
</dbReference>
<dbReference type="FunFam" id="3.40.309.10:FF:000004">
    <property type="entry name" value="Succinate-semialdehyde dehydrogenase I"/>
    <property type="match status" value="1"/>
</dbReference>
<comment type="caution">
    <text evidence="6">The sequence shown here is derived from an EMBL/GenBank/DDBJ whole genome shotgun (WGS) entry which is preliminary data.</text>
</comment>